<dbReference type="RefSeq" id="XP_009048705.1">
    <property type="nucleotide sequence ID" value="XM_009050457.1"/>
</dbReference>
<dbReference type="Proteomes" id="UP000030746">
    <property type="component" value="Unassembled WGS sequence"/>
</dbReference>
<sequence length="179" mass="20376">MECRWLRLKSLHQQILSGSPLNTSTDESKQLTLELKVLLGLEIGQCEKFPSRCLHCHQLLALTVLKMMFEIPSGCGSGCSQFFTALEPVLMKNMFSKDEFIRYSTQKFLVVVIKSDNVSDTDKSRILNALCEKLKIPDSPKEMKIILQLFSQVMSRKNGEMVNKVAFEILQKNLPGIFM</sequence>
<dbReference type="CTD" id="20237529"/>
<dbReference type="GeneID" id="20237529"/>
<dbReference type="AlphaFoldDB" id="V4AZN0"/>
<dbReference type="EMBL" id="KB200701">
    <property type="protein sequence ID" value="ESP00586.1"/>
    <property type="molecule type" value="Genomic_DNA"/>
</dbReference>
<proteinExistence type="predicted"/>
<gene>
    <name evidence="1" type="ORF">LOTGIDRAFT_157865</name>
</gene>
<dbReference type="OrthoDB" id="10543842at2759"/>
<dbReference type="SUPFAM" id="SSF48371">
    <property type="entry name" value="ARM repeat"/>
    <property type="match status" value="1"/>
</dbReference>
<dbReference type="KEGG" id="lgi:LOTGIDRAFT_157865"/>
<organism evidence="1 2">
    <name type="scientific">Lottia gigantea</name>
    <name type="common">Giant owl limpet</name>
    <dbReference type="NCBI Taxonomy" id="225164"/>
    <lineage>
        <taxon>Eukaryota</taxon>
        <taxon>Metazoa</taxon>
        <taxon>Spiralia</taxon>
        <taxon>Lophotrochozoa</taxon>
        <taxon>Mollusca</taxon>
        <taxon>Gastropoda</taxon>
        <taxon>Patellogastropoda</taxon>
        <taxon>Lottioidea</taxon>
        <taxon>Lottiidae</taxon>
        <taxon>Lottia</taxon>
    </lineage>
</organism>
<name>V4AZN0_LOTGI</name>
<keyword evidence="2" id="KW-1185">Reference proteome</keyword>
<dbReference type="HOGENOM" id="CLU_1505126_0_0_1"/>
<protein>
    <submittedName>
        <fullName evidence="1">Uncharacterized protein</fullName>
    </submittedName>
</protein>
<evidence type="ECO:0000313" key="2">
    <source>
        <dbReference type="Proteomes" id="UP000030746"/>
    </source>
</evidence>
<reference evidence="1 2" key="1">
    <citation type="journal article" date="2013" name="Nature">
        <title>Insights into bilaterian evolution from three spiralian genomes.</title>
        <authorList>
            <person name="Simakov O."/>
            <person name="Marletaz F."/>
            <person name="Cho S.J."/>
            <person name="Edsinger-Gonzales E."/>
            <person name="Havlak P."/>
            <person name="Hellsten U."/>
            <person name="Kuo D.H."/>
            <person name="Larsson T."/>
            <person name="Lv J."/>
            <person name="Arendt D."/>
            <person name="Savage R."/>
            <person name="Osoegawa K."/>
            <person name="de Jong P."/>
            <person name="Grimwood J."/>
            <person name="Chapman J.A."/>
            <person name="Shapiro H."/>
            <person name="Aerts A."/>
            <person name="Otillar R.P."/>
            <person name="Terry A.Y."/>
            <person name="Boore J.L."/>
            <person name="Grigoriev I.V."/>
            <person name="Lindberg D.R."/>
            <person name="Seaver E.C."/>
            <person name="Weisblat D.A."/>
            <person name="Putnam N.H."/>
            <person name="Rokhsar D.S."/>
        </authorList>
    </citation>
    <scope>NUCLEOTIDE SEQUENCE [LARGE SCALE GENOMIC DNA]</scope>
</reference>
<evidence type="ECO:0000313" key="1">
    <source>
        <dbReference type="EMBL" id="ESP00586.1"/>
    </source>
</evidence>
<accession>V4AZN0</accession>
<dbReference type="InterPro" id="IPR016024">
    <property type="entry name" value="ARM-type_fold"/>
</dbReference>